<dbReference type="EMBL" id="JAWLKA010000019">
    <property type="protein sequence ID" value="MDV6284526.1"/>
    <property type="molecule type" value="Genomic_DNA"/>
</dbReference>
<dbReference type="RefSeq" id="WP_317570382.1">
    <property type="nucleotide sequence ID" value="NZ_JAWLKA010000019.1"/>
</dbReference>
<reference evidence="1 2" key="1">
    <citation type="submission" date="2023-10" db="EMBL/GenBank/DDBJ databases">
        <title>Development of a sustainable strategy for remediation of hydrocarbon-contaminated territories based on the waste exchange concept.</title>
        <authorList>
            <person name="Krivoruchko A."/>
        </authorList>
    </citation>
    <scope>NUCLEOTIDE SEQUENCE [LARGE SCALE GENOMIC DNA]</scope>
    <source>
        <strain evidence="1 2">IEGM 60</strain>
    </source>
</reference>
<keyword evidence="2" id="KW-1185">Reference proteome</keyword>
<dbReference type="InterPro" id="IPR015424">
    <property type="entry name" value="PyrdxlP-dep_Trfase"/>
</dbReference>
<name>A0ABU4CLT5_RHOJO</name>
<dbReference type="SUPFAM" id="SSF53383">
    <property type="entry name" value="PLP-dependent transferases"/>
    <property type="match status" value="1"/>
</dbReference>
<gene>
    <name evidence="1" type="ORF">R3Q59_28955</name>
</gene>
<evidence type="ECO:0000313" key="1">
    <source>
        <dbReference type="EMBL" id="MDV6284526.1"/>
    </source>
</evidence>
<proteinExistence type="predicted"/>
<dbReference type="InterPro" id="IPR015421">
    <property type="entry name" value="PyrdxlP-dep_Trfase_major"/>
</dbReference>
<accession>A0ABU4CLT5</accession>
<dbReference type="Gene3D" id="3.40.640.10">
    <property type="entry name" value="Type I PLP-dependent aspartate aminotransferase-like (Major domain)"/>
    <property type="match status" value="1"/>
</dbReference>
<sequence>MSLTTCAMSYHEPLPNLDEYYHESILPQLQTAVQPTWPYQPDYLTAVSGISDGVWSSLRALSVPGDRVAIETPTQPPLLRIVKNSTLSHCP</sequence>
<evidence type="ECO:0000313" key="2">
    <source>
        <dbReference type="Proteomes" id="UP001185737"/>
    </source>
</evidence>
<dbReference type="Proteomes" id="UP001185737">
    <property type="component" value="Unassembled WGS sequence"/>
</dbReference>
<protein>
    <submittedName>
        <fullName evidence="1">Uncharacterized protein</fullName>
    </submittedName>
</protein>
<organism evidence="1 2">
    <name type="scientific">Rhodococcus jostii</name>
    <dbReference type="NCBI Taxonomy" id="132919"/>
    <lineage>
        <taxon>Bacteria</taxon>
        <taxon>Bacillati</taxon>
        <taxon>Actinomycetota</taxon>
        <taxon>Actinomycetes</taxon>
        <taxon>Mycobacteriales</taxon>
        <taxon>Nocardiaceae</taxon>
        <taxon>Rhodococcus</taxon>
    </lineage>
</organism>
<comment type="caution">
    <text evidence="1">The sequence shown here is derived from an EMBL/GenBank/DDBJ whole genome shotgun (WGS) entry which is preliminary data.</text>
</comment>